<dbReference type="RefSeq" id="WP_340363352.1">
    <property type="nucleotide sequence ID" value="NZ_JBBKZV010000004.1"/>
</dbReference>
<dbReference type="Gene3D" id="3.40.50.1820">
    <property type="entry name" value="alpha/beta hydrolase"/>
    <property type="match status" value="1"/>
</dbReference>
<proteinExistence type="predicted"/>
<dbReference type="PANTHER" id="PTHR43798">
    <property type="entry name" value="MONOACYLGLYCEROL LIPASE"/>
    <property type="match status" value="1"/>
</dbReference>
<sequence>MKDLNASVICRAFAELSVGQVHYACAGEASAPAVLFLHQTPRSWAEYRAVLPLVGQRYHAIAMDTVGFGDSAPAPWAPTIEHWAAIAAELLDSLGIAKAHVVGHHTGGVIAVELAATFPERVSSLVLSSTPFTGEAFRAARAASKPIDAVERSGDGAHLLQMWRNRQAFYPPERPDLLEAFVLDALKVSGDLEGGHRAVASYRMEERIGRVTQPVLLLRAPDDPYASSHAAELGEHLHDARIVDIAGGMVPLPDQLPEAFAAAVLDFLDSLR</sequence>
<feature type="domain" description="AB hydrolase-1" evidence="1">
    <location>
        <begin position="32"/>
        <end position="138"/>
    </location>
</feature>
<dbReference type="InterPro" id="IPR000073">
    <property type="entry name" value="AB_hydrolase_1"/>
</dbReference>
<name>A0ABU8VYK5_9BURK</name>
<evidence type="ECO:0000313" key="3">
    <source>
        <dbReference type="Proteomes" id="UP001363010"/>
    </source>
</evidence>
<keyword evidence="3" id="KW-1185">Reference proteome</keyword>
<dbReference type="PRINTS" id="PR00111">
    <property type="entry name" value="ABHYDROLASE"/>
</dbReference>
<comment type="caution">
    <text evidence="2">The sequence shown here is derived from an EMBL/GenBank/DDBJ whole genome shotgun (WGS) entry which is preliminary data.</text>
</comment>
<dbReference type="Proteomes" id="UP001363010">
    <property type="component" value="Unassembled WGS sequence"/>
</dbReference>
<dbReference type="SUPFAM" id="SSF53474">
    <property type="entry name" value="alpha/beta-Hydrolases"/>
    <property type="match status" value="1"/>
</dbReference>
<accession>A0ABU8VYK5</accession>
<dbReference type="EMBL" id="JBBKZV010000004">
    <property type="protein sequence ID" value="MEJ8822304.1"/>
    <property type="molecule type" value="Genomic_DNA"/>
</dbReference>
<dbReference type="PANTHER" id="PTHR43798:SF33">
    <property type="entry name" value="HYDROLASE, PUTATIVE (AFU_ORTHOLOGUE AFUA_2G14860)-RELATED"/>
    <property type="match status" value="1"/>
</dbReference>
<dbReference type="Pfam" id="PF00561">
    <property type="entry name" value="Abhydrolase_1"/>
    <property type="match status" value="1"/>
</dbReference>
<gene>
    <name evidence="2" type="ORF">WKW80_09665</name>
</gene>
<dbReference type="InterPro" id="IPR050266">
    <property type="entry name" value="AB_hydrolase_sf"/>
</dbReference>
<protein>
    <submittedName>
        <fullName evidence="2">Alpha/beta hydrolase</fullName>
    </submittedName>
</protein>
<dbReference type="GO" id="GO:0016787">
    <property type="term" value="F:hydrolase activity"/>
    <property type="evidence" value="ECO:0007669"/>
    <property type="project" value="UniProtKB-KW"/>
</dbReference>
<organism evidence="2 3">
    <name type="scientific">Variovorax humicola</name>
    <dbReference type="NCBI Taxonomy" id="1769758"/>
    <lineage>
        <taxon>Bacteria</taxon>
        <taxon>Pseudomonadati</taxon>
        <taxon>Pseudomonadota</taxon>
        <taxon>Betaproteobacteria</taxon>
        <taxon>Burkholderiales</taxon>
        <taxon>Comamonadaceae</taxon>
        <taxon>Variovorax</taxon>
    </lineage>
</organism>
<evidence type="ECO:0000259" key="1">
    <source>
        <dbReference type="Pfam" id="PF00561"/>
    </source>
</evidence>
<dbReference type="InterPro" id="IPR029058">
    <property type="entry name" value="AB_hydrolase_fold"/>
</dbReference>
<reference evidence="2 3" key="1">
    <citation type="submission" date="2024-03" db="EMBL/GenBank/DDBJ databases">
        <title>Novel species of the genus Variovorax.</title>
        <authorList>
            <person name="Liu Q."/>
            <person name="Xin Y.-H."/>
        </authorList>
    </citation>
    <scope>NUCLEOTIDE SEQUENCE [LARGE SCALE GENOMIC DNA]</scope>
    <source>
        <strain evidence="2 3">KACC 18501</strain>
    </source>
</reference>
<evidence type="ECO:0000313" key="2">
    <source>
        <dbReference type="EMBL" id="MEJ8822304.1"/>
    </source>
</evidence>
<keyword evidence="2" id="KW-0378">Hydrolase</keyword>